<dbReference type="Gene3D" id="3.10.20.700">
    <property type="match status" value="1"/>
</dbReference>
<dbReference type="AlphaFoldDB" id="A0AA37FZC2"/>
<accession>A0AA37FZC2</accession>
<dbReference type="InterPro" id="IPR046459">
    <property type="entry name" value="Caps_syn_GfcC_N"/>
</dbReference>
<dbReference type="EMBL" id="BPNN01000120">
    <property type="protein sequence ID" value="GJA65736.1"/>
    <property type="molecule type" value="Genomic_DNA"/>
</dbReference>
<dbReference type="Pfam" id="PF06251">
    <property type="entry name" value="Caps_syn_GfcC_C"/>
    <property type="match status" value="1"/>
</dbReference>
<dbReference type="Proteomes" id="UP000886934">
    <property type="component" value="Unassembled WGS sequence"/>
</dbReference>
<feature type="chain" id="PRO_5041268249" description="Capsule biosynthesis GfcC family protein" evidence="1">
    <location>
        <begin position="19"/>
        <end position="249"/>
    </location>
</feature>
<feature type="domain" description="Capsule biosynthesis GfcC-like C-terminal" evidence="2">
    <location>
        <begin position="162"/>
        <end position="248"/>
    </location>
</feature>
<feature type="signal peptide" evidence="1">
    <location>
        <begin position="1"/>
        <end position="18"/>
    </location>
</feature>
<dbReference type="RefSeq" id="WP_223925280.1">
    <property type="nucleotide sequence ID" value="NZ_BPND01000122.1"/>
</dbReference>
<dbReference type="InterPro" id="IPR010425">
    <property type="entry name" value="Caps_synth_GfcC-like_C"/>
</dbReference>
<dbReference type="Pfam" id="PF20616">
    <property type="entry name" value="Caps_syn_GfcC_N"/>
    <property type="match status" value="1"/>
</dbReference>
<dbReference type="Gene3D" id="3.10.560.10">
    <property type="entry name" value="Outer membrane lipoprotein wza domain like"/>
    <property type="match status" value="1"/>
</dbReference>
<reference evidence="4" key="1">
    <citation type="submission" date="2021-07" db="EMBL/GenBank/DDBJ databases">
        <title>Draft genome sequence of carbapenem-resistant Aeromonas spp. in Japan.</title>
        <authorList>
            <person name="Maehana S."/>
            <person name="Suzuki M."/>
            <person name="Kitasato H."/>
        </authorList>
    </citation>
    <scope>NUCLEOTIDE SEQUENCE</scope>
    <source>
        <strain evidence="4">KAM351</strain>
    </source>
</reference>
<proteinExistence type="predicted"/>
<feature type="domain" description="Capsule biosynthesis GfcC-like N-terminal" evidence="3">
    <location>
        <begin position="30"/>
        <end position="146"/>
    </location>
</feature>
<organism evidence="4 5">
    <name type="scientific">Aeromonas caviae</name>
    <name type="common">Aeromonas punctata</name>
    <dbReference type="NCBI Taxonomy" id="648"/>
    <lineage>
        <taxon>Bacteria</taxon>
        <taxon>Pseudomonadati</taxon>
        <taxon>Pseudomonadota</taxon>
        <taxon>Gammaproteobacteria</taxon>
        <taxon>Aeromonadales</taxon>
        <taxon>Aeromonadaceae</taxon>
        <taxon>Aeromonas</taxon>
    </lineage>
</organism>
<keyword evidence="1" id="KW-0732">Signal</keyword>
<gene>
    <name evidence="4" type="ORF">KAM351_43470</name>
</gene>
<evidence type="ECO:0000313" key="4">
    <source>
        <dbReference type="EMBL" id="GJA65736.1"/>
    </source>
</evidence>
<evidence type="ECO:0000256" key="1">
    <source>
        <dbReference type="SAM" id="SignalP"/>
    </source>
</evidence>
<sequence>MKKIILSLLIGYAPWLHADSITRVMVGHASKTTISLSDSQRLEQLLNAPGLPGDVYWPAAIISSPARDESAQQAKEQLLSDLKALQVFWMRAHQGGLVQATQQLLRELDQLDVAGRIDIKLDPDLSRVEPANNPRLSGDYSLYLSRRPSSLYLLGLINSRRSMPHEPAKGLAEYWQGHSLLPGANPGEVYLIQPDGRVQLSPVAVWNEYHIEPMPGATLFAGFDPALLPAQFKNINLRIADMIANRIPE</sequence>
<evidence type="ECO:0000313" key="5">
    <source>
        <dbReference type="Proteomes" id="UP000886934"/>
    </source>
</evidence>
<evidence type="ECO:0008006" key="6">
    <source>
        <dbReference type="Google" id="ProtNLM"/>
    </source>
</evidence>
<evidence type="ECO:0000259" key="2">
    <source>
        <dbReference type="Pfam" id="PF06251"/>
    </source>
</evidence>
<protein>
    <recommendedName>
        <fullName evidence="6">Capsule biosynthesis GfcC family protein</fullName>
    </recommendedName>
</protein>
<name>A0AA37FZC2_AERCA</name>
<evidence type="ECO:0000259" key="3">
    <source>
        <dbReference type="Pfam" id="PF20616"/>
    </source>
</evidence>
<comment type="caution">
    <text evidence="4">The sequence shown here is derived from an EMBL/GenBank/DDBJ whole genome shotgun (WGS) entry which is preliminary data.</text>
</comment>